<accession>A0ABR1JZY1</accession>
<name>A0ABR1JZY1_9AGAR</name>
<reference evidence="1 2" key="1">
    <citation type="submission" date="2024-01" db="EMBL/GenBank/DDBJ databases">
        <title>A draft genome for the cacao thread blight pathogen Marasmiellus scandens.</title>
        <authorList>
            <person name="Baruah I.K."/>
            <person name="Leung J."/>
            <person name="Bukari Y."/>
            <person name="Amoako-Attah I."/>
            <person name="Meinhardt L.W."/>
            <person name="Bailey B.A."/>
            <person name="Cohen S.P."/>
        </authorList>
    </citation>
    <scope>NUCLEOTIDE SEQUENCE [LARGE SCALE GENOMIC DNA]</scope>
    <source>
        <strain evidence="1 2">GH-19</strain>
    </source>
</reference>
<protein>
    <recommendedName>
        <fullName evidence="3">F-box domain-containing protein</fullName>
    </recommendedName>
</protein>
<dbReference type="EMBL" id="JBANRG010000002">
    <property type="protein sequence ID" value="KAK7470168.1"/>
    <property type="molecule type" value="Genomic_DNA"/>
</dbReference>
<comment type="caution">
    <text evidence="1">The sequence shown here is derived from an EMBL/GenBank/DDBJ whole genome shotgun (WGS) entry which is preliminary data.</text>
</comment>
<sequence>MHSSVYSPCRSRQITIHNLPVNVLDEIFASHCSEASLDLHSPITANALNLSHVCRSWMKITKSKPDLWSHLKIHLPNKKISHLELVELYLKRSTPALLTLAVDDKHDCAILSEFYIPSSSFRDHCWADERQNPDSIFWRIFRALLVRNPRWQDVSFYLLCDVLEQVFDKVGLKFADPDKALANMKSLKLSLYRSSASSDSFSGPFLRWLEEAPMLDTVELNYPYRSFSIPLFLQKHVSLSFRSLIADPAHIFHASSVLESLDLDVSVAYSCAESYPRVIAKKL</sequence>
<dbReference type="Proteomes" id="UP001498398">
    <property type="component" value="Unassembled WGS sequence"/>
</dbReference>
<organism evidence="1 2">
    <name type="scientific">Marasmiellus scandens</name>
    <dbReference type="NCBI Taxonomy" id="2682957"/>
    <lineage>
        <taxon>Eukaryota</taxon>
        <taxon>Fungi</taxon>
        <taxon>Dikarya</taxon>
        <taxon>Basidiomycota</taxon>
        <taxon>Agaricomycotina</taxon>
        <taxon>Agaricomycetes</taxon>
        <taxon>Agaricomycetidae</taxon>
        <taxon>Agaricales</taxon>
        <taxon>Marasmiineae</taxon>
        <taxon>Omphalotaceae</taxon>
        <taxon>Marasmiellus</taxon>
    </lineage>
</organism>
<gene>
    <name evidence="1" type="ORF">VKT23_001606</name>
</gene>
<proteinExistence type="predicted"/>
<keyword evidence="2" id="KW-1185">Reference proteome</keyword>
<evidence type="ECO:0008006" key="3">
    <source>
        <dbReference type="Google" id="ProtNLM"/>
    </source>
</evidence>
<evidence type="ECO:0000313" key="1">
    <source>
        <dbReference type="EMBL" id="KAK7470168.1"/>
    </source>
</evidence>
<evidence type="ECO:0000313" key="2">
    <source>
        <dbReference type="Proteomes" id="UP001498398"/>
    </source>
</evidence>